<dbReference type="Proteomes" id="UP000192569">
    <property type="component" value="Chromosome I"/>
</dbReference>
<comment type="similarity">
    <text evidence="3">Belongs to the 'phage' integrase family.</text>
</comment>
<dbReference type="InterPro" id="IPR010998">
    <property type="entry name" value="Integrase_recombinase_N"/>
</dbReference>
<dbReference type="InterPro" id="IPR002104">
    <property type="entry name" value="Integrase_catalytic"/>
</dbReference>
<sequence>MVHQFGYEPLLAEIKASNIARFIAELQHGGAGITERTAMRKLATLKSLFKFLRMRGFIQVSPAHEIKTRALQQLLPVALTPKEALQLIEIAGRTRNGERDQAMIATMLYTGCRVSELVALKVGDINFRQGTIRFYGKGSKEREVPIHRELYPYLVRYLRKYGLKDCPEKLLFNVGVRRVQQLVESLINKLGIAVPGNKNVTPHVLRHTFAVTCLLNGIGIEVIRQLLGHEFLTTTQVYTRLNLKQKQDILSKHFTFEIPESEVTKEALP</sequence>
<evidence type="ECO:0000256" key="8">
    <source>
        <dbReference type="ARBA" id="ARBA00023125"/>
    </source>
</evidence>
<dbReference type="Gene3D" id="1.10.443.10">
    <property type="entry name" value="Intergrase catalytic core"/>
    <property type="match status" value="1"/>
</dbReference>
<dbReference type="GO" id="GO:0051301">
    <property type="term" value="P:cell division"/>
    <property type="evidence" value="ECO:0007669"/>
    <property type="project" value="UniProtKB-KW"/>
</dbReference>
<comment type="subcellular location">
    <subcellularLocation>
        <location evidence="2">Cytoplasm</location>
    </subcellularLocation>
</comment>
<dbReference type="InterPro" id="IPR050090">
    <property type="entry name" value="Tyrosine_recombinase_XerCD"/>
</dbReference>
<dbReference type="AlphaFoldDB" id="A0A1W1VIJ5"/>
<keyword evidence="5" id="KW-0132">Cell division</keyword>
<proteinExistence type="inferred from homology"/>
<dbReference type="SUPFAM" id="SSF56349">
    <property type="entry name" value="DNA breaking-rejoining enzymes"/>
    <property type="match status" value="1"/>
</dbReference>
<evidence type="ECO:0000256" key="11">
    <source>
        <dbReference type="PROSITE-ProRule" id="PRU01248"/>
    </source>
</evidence>
<evidence type="ECO:0000256" key="4">
    <source>
        <dbReference type="ARBA" id="ARBA00022490"/>
    </source>
</evidence>
<dbReference type="GO" id="GO:0015074">
    <property type="term" value="P:DNA integration"/>
    <property type="evidence" value="ECO:0007669"/>
    <property type="project" value="UniProtKB-KW"/>
</dbReference>
<dbReference type="Pfam" id="PF02899">
    <property type="entry name" value="Phage_int_SAM_1"/>
    <property type="match status" value="1"/>
</dbReference>
<comment type="function">
    <text evidence="1">Site-specific tyrosine recombinase, which acts by catalyzing the cutting and rejoining of the recombining DNA molecules.</text>
</comment>
<dbReference type="GO" id="GO:0005737">
    <property type="term" value="C:cytoplasm"/>
    <property type="evidence" value="ECO:0007669"/>
    <property type="project" value="UniProtKB-SubCell"/>
</dbReference>
<evidence type="ECO:0000256" key="9">
    <source>
        <dbReference type="ARBA" id="ARBA00023172"/>
    </source>
</evidence>
<protein>
    <submittedName>
        <fullName evidence="14">Integrase/recombinase XerC</fullName>
    </submittedName>
</protein>
<dbReference type="GO" id="GO:0007059">
    <property type="term" value="P:chromosome segregation"/>
    <property type="evidence" value="ECO:0007669"/>
    <property type="project" value="UniProtKB-KW"/>
</dbReference>
<evidence type="ECO:0000256" key="6">
    <source>
        <dbReference type="ARBA" id="ARBA00022829"/>
    </source>
</evidence>
<keyword evidence="6" id="KW-0159">Chromosome partition</keyword>
<feature type="domain" description="Core-binding (CB)" evidence="13">
    <location>
        <begin position="1"/>
        <end position="53"/>
    </location>
</feature>
<evidence type="ECO:0000256" key="7">
    <source>
        <dbReference type="ARBA" id="ARBA00022908"/>
    </source>
</evidence>
<dbReference type="Pfam" id="PF00589">
    <property type="entry name" value="Phage_integrase"/>
    <property type="match status" value="1"/>
</dbReference>
<accession>A0A1W1VIJ5</accession>
<evidence type="ECO:0000313" key="15">
    <source>
        <dbReference type="Proteomes" id="UP000192569"/>
    </source>
</evidence>
<keyword evidence="15" id="KW-1185">Reference proteome</keyword>
<dbReference type="PROSITE" id="PS51900">
    <property type="entry name" value="CB"/>
    <property type="match status" value="1"/>
</dbReference>
<evidence type="ECO:0000313" key="14">
    <source>
        <dbReference type="EMBL" id="SMB93182.1"/>
    </source>
</evidence>
<dbReference type="GO" id="GO:0006310">
    <property type="term" value="P:DNA recombination"/>
    <property type="evidence" value="ECO:0007669"/>
    <property type="project" value="UniProtKB-KW"/>
</dbReference>
<dbReference type="PROSITE" id="PS51898">
    <property type="entry name" value="TYR_RECOMBINASE"/>
    <property type="match status" value="1"/>
</dbReference>
<evidence type="ECO:0000256" key="2">
    <source>
        <dbReference type="ARBA" id="ARBA00004496"/>
    </source>
</evidence>
<evidence type="ECO:0000259" key="12">
    <source>
        <dbReference type="PROSITE" id="PS51898"/>
    </source>
</evidence>
<evidence type="ECO:0000256" key="3">
    <source>
        <dbReference type="ARBA" id="ARBA00008857"/>
    </source>
</evidence>
<gene>
    <name evidence="14" type="ORF">SAMN00808754_0809</name>
</gene>
<dbReference type="GO" id="GO:0003677">
    <property type="term" value="F:DNA binding"/>
    <property type="evidence" value="ECO:0007669"/>
    <property type="project" value="UniProtKB-UniRule"/>
</dbReference>
<dbReference type="InterPro" id="IPR004107">
    <property type="entry name" value="Integrase_SAM-like_N"/>
</dbReference>
<evidence type="ECO:0000256" key="5">
    <source>
        <dbReference type="ARBA" id="ARBA00022618"/>
    </source>
</evidence>
<dbReference type="STRING" id="698762.SAMN00808754_0809"/>
<dbReference type="InterPro" id="IPR013762">
    <property type="entry name" value="Integrase-like_cat_sf"/>
</dbReference>
<keyword evidence="8 11" id="KW-0238">DNA-binding</keyword>
<dbReference type="InterPro" id="IPR011010">
    <property type="entry name" value="DNA_brk_join_enz"/>
</dbReference>
<dbReference type="Gene3D" id="1.10.150.130">
    <property type="match status" value="1"/>
</dbReference>
<keyword evidence="7" id="KW-0229">DNA integration</keyword>
<dbReference type="InterPro" id="IPR044068">
    <property type="entry name" value="CB"/>
</dbReference>
<dbReference type="PANTHER" id="PTHR30349:SF77">
    <property type="entry name" value="TYROSINE RECOMBINASE XERC"/>
    <property type="match status" value="1"/>
</dbReference>
<dbReference type="EMBL" id="LT838272">
    <property type="protein sequence ID" value="SMB93182.1"/>
    <property type="molecule type" value="Genomic_DNA"/>
</dbReference>
<keyword evidence="4" id="KW-0963">Cytoplasm</keyword>
<keyword evidence="10" id="KW-0131">Cell cycle</keyword>
<dbReference type="PANTHER" id="PTHR30349">
    <property type="entry name" value="PHAGE INTEGRASE-RELATED"/>
    <property type="match status" value="1"/>
</dbReference>
<keyword evidence="9" id="KW-0233">DNA recombination</keyword>
<evidence type="ECO:0000256" key="1">
    <source>
        <dbReference type="ARBA" id="ARBA00003283"/>
    </source>
</evidence>
<dbReference type="OrthoDB" id="9785687at2"/>
<feature type="domain" description="Tyr recombinase" evidence="12">
    <location>
        <begin position="74"/>
        <end position="251"/>
    </location>
</feature>
<organism evidence="14 15">
    <name type="scientific">Thermanaeromonas toyohensis ToBE</name>
    <dbReference type="NCBI Taxonomy" id="698762"/>
    <lineage>
        <taxon>Bacteria</taxon>
        <taxon>Bacillati</taxon>
        <taxon>Bacillota</taxon>
        <taxon>Clostridia</taxon>
        <taxon>Neomoorellales</taxon>
        <taxon>Neomoorellaceae</taxon>
        <taxon>Thermanaeromonas</taxon>
    </lineage>
</organism>
<reference evidence="14 15" key="1">
    <citation type="submission" date="2017-04" db="EMBL/GenBank/DDBJ databases">
        <authorList>
            <person name="Afonso C.L."/>
            <person name="Miller P.J."/>
            <person name="Scott M.A."/>
            <person name="Spackman E."/>
            <person name="Goraichik I."/>
            <person name="Dimitrov K.M."/>
            <person name="Suarez D.L."/>
            <person name="Swayne D.E."/>
        </authorList>
    </citation>
    <scope>NUCLEOTIDE SEQUENCE [LARGE SCALE GENOMIC DNA]</scope>
    <source>
        <strain evidence="14 15">ToBE</strain>
    </source>
</reference>
<name>A0A1W1VIJ5_9FIRM</name>
<evidence type="ECO:0000259" key="13">
    <source>
        <dbReference type="PROSITE" id="PS51900"/>
    </source>
</evidence>
<evidence type="ECO:0000256" key="10">
    <source>
        <dbReference type="ARBA" id="ARBA00023306"/>
    </source>
</evidence>